<comment type="caution">
    <text evidence="1">The sequence shown here is derived from an EMBL/GenBank/DDBJ whole genome shotgun (WGS) entry which is preliminary data.</text>
</comment>
<dbReference type="CDD" id="cd00267">
    <property type="entry name" value="ABC_ATPase"/>
    <property type="match status" value="1"/>
</dbReference>
<dbReference type="Gene3D" id="3.40.50.300">
    <property type="entry name" value="P-loop containing nucleotide triphosphate hydrolases"/>
    <property type="match status" value="1"/>
</dbReference>
<protein>
    <submittedName>
        <fullName evidence="1">Putative AbiEii toxin of type IV toxin-antitoxin system</fullName>
    </submittedName>
</protein>
<keyword evidence="2" id="KW-1185">Reference proteome</keyword>
<evidence type="ECO:0000313" key="1">
    <source>
        <dbReference type="EMBL" id="RAI86808.1"/>
    </source>
</evidence>
<proteinExistence type="predicted"/>
<dbReference type="RefSeq" id="WP_111612690.1">
    <property type="nucleotide sequence ID" value="NZ_QLLK01000010.1"/>
</dbReference>
<name>A0A327P3H1_9BACT</name>
<dbReference type="Proteomes" id="UP000249610">
    <property type="component" value="Unassembled WGS sequence"/>
</dbReference>
<evidence type="ECO:0000313" key="2">
    <source>
        <dbReference type="Proteomes" id="UP000249610"/>
    </source>
</evidence>
<dbReference type="InterPro" id="IPR027417">
    <property type="entry name" value="P-loop_NTPase"/>
</dbReference>
<accession>A0A327P3H1</accession>
<gene>
    <name evidence="1" type="ORF">LV83_03365</name>
</gene>
<dbReference type="OrthoDB" id="9815944at2"/>
<sequence length="700" mass="82046">MKILAIIPLSEEHCKNLKLGEVYKFYNDYRIERTEKGEVIVERIGKSYFDLYRIPSAHFINRSNVNVNISAIVGKNGSGKSTLLETLYIYCFILSSKKGILKLKEFYQDGVIPEKISNLINRFKVEIIFELNDKVFLVSYYGKSTTCKQLDDTKWKGVRFDFEDFFYTIGINYSLYGNNSIVDEWLTHLFHKNDGYETPIVLNPFRYDGLIDINLEHHLAQSRLLSNITSYEETNPLLIDGKRIDKLDFLLFPADYENLRTFKVYNIIEEFQRFHGFKLYEFIDKVIYEIGGFHLSEGQISNFEKRLSDEREKEGRFYDIVNSPKRLSYDMIEYEVIKYIIRKVYKICWNYKDYRKLFAERDEGEKSNLTERVKTLIPVVGKPNQLGKKLGADRSHITLKLRQAIFSLKSGFFENLKFEIIFDKNQKKFGFKSDMSLEEYTSYVNDLFLNESQIAKIQKVDVIPGAVVRPVLHFLGESQFSSLSSGELQYLHSFHSIIYHLNNLKSVHEDFSERISKSKKNKFSNVNIVLDEIELYFHPDYQRRFINDLLLELGKFNFGKIAYINFLFSTHSPFILSDIPNSNILCLENGAPVPVGFDQKTFGANIHDLLSNQFFLKNGFMGQFAKVKINSLIDFLIAPDKLQDENWDEYRTKEFIGLIGEPLLKLDLTELYIKKFKDTSIVDQQIQELQKLKNYNNDRN</sequence>
<organism evidence="1 2">
    <name type="scientific">Algoriphagus yeomjeoni</name>
    <dbReference type="NCBI Taxonomy" id="291403"/>
    <lineage>
        <taxon>Bacteria</taxon>
        <taxon>Pseudomonadati</taxon>
        <taxon>Bacteroidota</taxon>
        <taxon>Cytophagia</taxon>
        <taxon>Cytophagales</taxon>
        <taxon>Cyclobacteriaceae</taxon>
        <taxon>Algoriphagus</taxon>
    </lineage>
</organism>
<dbReference type="AlphaFoldDB" id="A0A327P3H1"/>
<reference evidence="1 2" key="1">
    <citation type="submission" date="2018-06" db="EMBL/GenBank/DDBJ databases">
        <title>Genomic Encyclopedia of Archaeal and Bacterial Type Strains, Phase II (KMG-II): from individual species to whole genera.</title>
        <authorList>
            <person name="Goeker M."/>
        </authorList>
    </citation>
    <scope>NUCLEOTIDE SEQUENCE [LARGE SCALE GENOMIC DNA]</scope>
    <source>
        <strain evidence="1 2">DSM 23446</strain>
    </source>
</reference>
<dbReference type="EMBL" id="QLLK01000010">
    <property type="protein sequence ID" value="RAI86808.1"/>
    <property type="molecule type" value="Genomic_DNA"/>
</dbReference>
<dbReference type="SUPFAM" id="SSF52540">
    <property type="entry name" value="P-loop containing nucleoside triphosphate hydrolases"/>
    <property type="match status" value="1"/>
</dbReference>